<keyword evidence="8" id="KW-0325">Glycoprotein</keyword>
<feature type="domain" description="Malectin" evidence="10">
    <location>
        <begin position="549"/>
        <end position="694"/>
    </location>
</feature>
<dbReference type="NCBIfam" id="TIGR04183">
    <property type="entry name" value="Por_Secre_tail"/>
    <property type="match status" value="1"/>
</dbReference>
<protein>
    <submittedName>
        <fullName evidence="12">T9SS C-terminal target domain-containing protein</fullName>
    </submittedName>
</protein>
<dbReference type="InterPro" id="IPR026444">
    <property type="entry name" value="Secre_tail"/>
</dbReference>
<dbReference type="Proteomes" id="UP000317646">
    <property type="component" value="Unassembled WGS sequence"/>
</dbReference>
<evidence type="ECO:0000256" key="7">
    <source>
        <dbReference type="ARBA" id="ARBA00023136"/>
    </source>
</evidence>
<sequence length="958" mass="97310">MHLCDTFGPLPGRRCGRRNGFHIFRPSCMRPTFTVLPPPAAVRRGTGPLLAGLLLATSAAHAQPLTLTSVSPARNAVAAPRPAPVAATFSIALANNAATQGALKVFSPQAGGRKAGTATVSGSTLSFQPTTAFRAGETVSAIVTAGAQSSTGAAAQPQVFQFTTATSPTNGLFSGGSDVPTGRLLADMVTGDVDGDGDLDILTANGNFDVSIRLNGGDGTYTNSPHSFVVGDNITALTIGDVDGDGDLDLLITFYPGVAPGAAIAYLNDGKGAFTAGGSVPLGFGVGQTVLGDIDGDGDLDFLGVSSTGIPGTGRTYKGVVAVRLNDGHGGFSGTQNLALETFYLALGDADGDGDLDLFGNQNSVASLSLNDGQGVFGTAQPLGLRTSAPFTAGRTVLGDLNGDGSLDVAVADRVGGTVIIGLNDGTGVFATASEVALTAISTPLVGASLALGDVDGDGDLDIVGAGVMTTAVSVRLNDGLGRFTGSREVAVTVAAPEAAELRAVVLGDVDNDGDLDILAGSASAPTSSDNSIVSVRLNQAKAFVPVSYRLHAGGGALATTRGAFAADQYYDAANSAAFITTAPVAGTPDPALYQTERFSTHGTLAYALPVANGTYSVVLHFAELYWTKPGQRVFDAALEGKKVLDHYDIVKKVGPLAATTETFAVTVTDGVLNLDLTVPYLTGGMDQAKLSALEVLPALPVATRLNAGAGALTTTRGAFTADQYYSANSAAAATAVAITGTPDPALYQTERYGTDGTLRYAVPVANGTYSVVLHFAEFYWTKPGQRVFDAALEGKKVLDHYDIVKKVGPLAAATETFAVTVTDGVLNLDLSVPYLSGGMDQPKLSALEVFSGGPAQAASRGALAGAVAKGAAPRAAGVYPNPSAGRFTLVCTAPVAQAATLLLTDELGRVVQQRQVQLQAGANALAVLADGATPGLYQLVLRTADGHSQRQKVLIQP</sequence>
<keyword evidence="3" id="KW-0812">Transmembrane</keyword>
<proteinExistence type="inferred from homology"/>
<dbReference type="InterPro" id="IPR028994">
    <property type="entry name" value="Integrin_alpha_N"/>
</dbReference>
<dbReference type="EMBL" id="RCYZ01000018">
    <property type="protein sequence ID" value="TPG58021.1"/>
    <property type="molecule type" value="Genomic_DNA"/>
</dbReference>
<dbReference type="SUPFAM" id="SSF69318">
    <property type="entry name" value="Integrin alpha N-terminal domain"/>
    <property type="match status" value="2"/>
</dbReference>
<evidence type="ECO:0000313" key="12">
    <source>
        <dbReference type="EMBL" id="TPG58021.1"/>
    </source>
</evidence>
<dbReference type="Pfam" id="PF13517">
    <property type="entry name" value="FG-GAP_3"/>
    <property type="match status" value="2"/>
</dbReference>
<dbReference type="SUPFAM" id="SSF49785">
    <property type="entry name" value="Galactose-binding domain-like"/>
    <property type="match status" value="2"/>
</dbReference>
<dbReference type="InterPro" id="IPR013517">
    <property type="entry name" value="FG-GAP"/>
</dbReference>
<dbReference type="Gene3D" id="2.60.120.430">
    <property type="entry name" value="Galactose-binding lectin"/>
    <property type="match status" value="2"/>
</dbReference>
<feature type="domain" description="SbsA Ig-like" evidence="11">
    <location>
        <begin position="63"/>
        <end position="164"/>
    </location>
</feature>
<feature type="domain" description="Malectin" evidence="10">
    <location>
        <begin position="704"/>
        <end position="848"/>
    </location>
</feature>
<comment type="subcellular location">
    <subcellularLocation>
        <location evidence="1">Endoplasmic reticulum membrane</location>
        <topology evidence="1">Single-pass type I membrane protein</topology>
    </subcellularLocation>
</comment>
<evidence type="ECO:0000256" key="2">
    <source>
        <dbReference type="ARBA" id="ARBA00009141"/>
    </source>
</evidence>
<evidence type="ECO:0000313" key="13">
    <source>
        <dbReference type="Proteomes" id="UP000317646"/>
    </source>
</evidence>
<evidence type="ECO:0000259" key="10">
    <source>
        <dbReference type="Pfam" id="PF11721"/>
    </source>
</evidence>
<dbReference type="InterPro" id="IPR039155">
    <property type="entry name" value="MLEC"/>
</dbReference>
<evidence type="ECO:0000259" key="11">
    <source>
        <dbReference type="Pfam" id="PF13205"/>
    </source>
</evidence>
<keyword evidence="6" id="KW-1133">Transmembrane helix</keyword>
<keyword evidence="4" id="KW-0732">Signal</keyword>
<dbReference type="PANTHER" id="PTHR13460">
    <property type="match status" value="1"/>
</dbReference>
<gene>
    <name evidence="12" type="ORF">EAH73_22775</name>
</gene>
<dbReference type="GO" id="GO:0030246">
    <property type="term" value="F:carbohydrate binding"/>
    <property type="evidence" value="ECO:0007669"/>
    <property type="project" value="InterPro"/>
</dbReference>
<evidence type="ECO:0000256" key="8">
    <source>
        <dbReference type="ARBA" id="ARBA00023180"/>
    </source>
</evidence>
<name>A0A502G8R9_9BACT</name>
<evidence type="ECO:0000256" key="6">
    <source>
        <dbReference type="ARBA" id="ARBA00022989"/>
    </source>
</evidence>
<evidence type="ECO:0000256" key="4">
    <source>
        <dbReference type="ARBA" id="ARBA00022729"/>
    </source>
</evidence>
<evidence type="ECO:0000256" key="5">
    <source>
        <dbReference type="ARBA" id="ARBA00022824"/>
    </source>
</evidence>
<dbReference type="Pfam" id="PF13205">
    <property type="entry name" value="Big_5"/>
    <property type="match status" value="1"/>
</dbReference>
<dbReference type="AlphaFoldDB" id="A0A502G8R9"/>
<keyword evidence="9" id="KW-0119">Carbohydrate metabolism</keyword>
<comment type="caution">
    <text evidence="12">The sequence shown here is derived from an EMBL/GenBank/DDBJ whole genome shotgun (WGS) entry which is preliminary data.</text>
</comment>
<dbReference type="PANTHER" id="PTHR13460:SF0">
    <property type="entry name" value="MALECTIN"/>
    <property type="match status" value="1"/>
</dbReference>
<keyword evidence="7" id="KW-0472">Membrane</keyword>
<evidence type="ECO:0000256" key="3">
    <source>
        <dbReference type="ARBA" id="ARBA00022692"/>
    </source>
</evidence>
<dbReference type="InterPro" id="IPR032812">
    <property type="entry name" value="SbsA_Ig"/>
</dbReference>
<keyword evidence="13" id="KW-1185">Reference proteome</keyword>
<accession>A0A502G8R9</accession>
<evidence type="ECO:0000256" key="1">
    <source>
        <dbReference type="ARBA" id="ARBA00004115"/>
    </source>
</evidence>
<dbReference type="InterPro" id="IPR008979">
    <property type="entry name" value="Galactose-bd-like_sf"/>
</dbReference>
<dbReference type="Gene3D" id="2.60.40.3710">
    <property type="match status" value="1"/>
</dbReference>
<dbReference type="GO" id="GO:0016020">
    <property type="term" value="C:membrane"/>
    <property type="evidence" value="ECO:0007669"/>
    <property type="project" value="TreeGrafter"/>
</dbReference>
<dbReference type="InterPro" id="IPR021720">
    <property type="entry name" value="Malectin_dom"/>
</dbReference>
<organism evidence="12 13">
    <name type="scientific">Hymenobacter nivis</name>
    <dbReference type="NCBI Taxonomy" id="1850093"/>
    <lineage>
        <taxon>Bacteria</taxon>
        <taxon>Pseudomonadati</taxon>
        <taxon>Bacteroidota</taxon>
        <taxon>Cytophagia</taxon>
        <taxon>Cytophagales</taxon>
        <taxon>Hymenobacteraceae</taxon>
        <taxon>Hymenobacter</taxon>
    </lineage>
</organism>
<dbReference type="Pfam" id="PF11721">
    <property type="entry name" value="Malectin"/>
    <property type="match status" value="2"/>
</dbReference>
<reference evidence="12 13" key="1">
    <citation type="journal article" date="2019" name="Environ. Microbiol.">
        <title>Species interactions and distinct microbial communities in high Arctic permafrost affected cryosols are associated with the CH4 and CO2 gas fluxes.</title>
        <authorList>
            <person name="Altshuler I."/>
            <person name="Hamel J."/>
            <person name="Turney S."/>
            <person name="Magnuson E."/>
            <person name="Levesque R."/>
            <person name="Greer C."/>
            <person name="Whyte L.G."/>
        </authorList>
    </citation>
    <scope>NUCLEOTIDE SEQUENCE [LARGE SCALE GENOMIC DNA]</scope>
    <source>
        <strain evidence="12 13">S9.2P</strain>
    </source>
</reference>
<evidence type="ECO:0000256" key="9">
    <source>
        <dbReference type="ARBA" id="ARBA00023277"/>
    </source>
</evidence>
<keyword evidence="5" id="KW-0256">Endoplasmic reticulum</keyword>
<comment type="similarity">
    <text evidence="2">Belongs to the malectin family.</text>
</comment>